<sequence>MIEAEEDLRRTLAGMGGYSSSEEDVLQEEYEEVGERLEVQNPIGYWDSALNTIFRSLATLAMDILAITATSAPIERVFSQARLATSRHRSRTEILLLNSQLSLFLSFAVSSQKQNKWQLQFRMSFSLAIFCFSGFGLLSLYLDAAITSRAKKSDKIQIASCKKKKRKRLSLIQRRRKFPSTIRMTKKNRRILRRHWWLRKLRRTDFCKASKDCHGDERLRKQPAE</sequence>
<protein>
    <submittedName>
        <fullName evidence="4">HAT C-terminal dimerisation domain-containing protein</fullName>
    </submittedName>
</protein>
<dbReference type="GO" id="GO:0046983">
    <property type="term" value="F:protein dimerization activity"/>
    <property type="evidence" value="ECO:0007669"/>
    <property type="project" value="InterPro"/>
</dbReference>
<organism evidence="3 4">
    <name type="scientific">Ditylenchus dipsaci</name>
    <dbReference type="NCBI Taxonomy" id="166011"/>
    <lineage>
        <taxon>Eukaryota</taxon>
        <taxon>Metazoa</taxon>
        <taxon>Ecdysozoa</taxon>
        <taxon>Nematoda</taxon>
        <taxon>Chromadorea</taxon>
        <taxon>Rhabditida</taxon>
        <taxon>Tylenchina</taxon>
        <taxon>Tylenchomorpha</taxon>
        <taxon>Sphaerularioidea</taxon>
        <taxon>Anguinidae</taxon>
        <taxon>Anguininae</taxon>
        <taxon>Ditylenchus</taxon>
    </lineage>
</organism>
<dbReference type="WBParaSite" id="jg1151">
    <property type="protein sequence ID" value="jg1151"/>
    <property type="gene ID" value="jg1151"/>
</dbReference>
<feature type="transmembrane region" description="Helical" evidence="1">
    <location>
        <begin position="123"/>
        <end position="142"/>
    </location>
</feature>
<keyword evidence="1" id="KW-0812">Transmembrane</keyword>
<evidence type="ECO:0000259" key="2">
    <source>
        <dbReference type="Pfam" id="PF05699"/>
    </source>
</evidence>
<dbReference type="SUPFAM" id="SSF53098">
    <property type="entry name" value="Ribonuclease H-like"/>
    <property type="match status" value="1"/>
</dbReference>
<evidence type="ECO:0000313" key="4">
    <source>
        <dbReference type="WBParaSite" id="jg1151"/>
    </source>
</evidence>
<dbReference type="Pfam" id="PF05699">
    <property type="entry name" value="Dimer_Tnp_hAT"/>
    <property type="match status" value="1"/>
</dbReference>
<keyword evidence="1" id="KW-0472">Membrane</keyword>
<keyword evidence="3" id="KW-1185">Reference proteome</keyword>
<reference evidence="4" key="1">
    <citation type="submission" date="2022-11" db="UniProtKB">
        <authorList>
            <consortium name="WormBaseParasite"/>
        </authorList>
    </citation>
    <scope>IDENTIFICATION</scope>
</reference>
<dbReference type="InterPro" id="IPR012337">
    <property type="entry name" value="RNaseH-like_sf"/>
</dbReference>
<feature type="domain" description="HAT C-terminal dimerisation" evidence="2">
    <location>
        <begin position="30"/>
        <end position="100"/>
    </location>
</feature>
<dbReference type="Proteomes" id="UP000887574">
    <property type="component" value="Unplaced"/>
</dbReference>
<evidence type="ECO:0000313" key="3">
    <source>
        <dbReference type="Proteomes" id="UP000887574"/>
    </source>
</evidence>
<evidence type="ECO:0000256" key="1">
    <source>
        <dbReference type="SAM" id="Phobius"/>
    </source>
</evidence>
<dbReference type="AlphaFoldDB" id="A0A915CQC0"/>
<dbReference type="InterPro" id="IPR008906">
    <property type="entry name" value="HATC_C_dom"/>
</dbReference>
<proteinExistence type="predicted"/>
<accession>A0A915CQC0</accession>
<name>A0A915CQC0_9BILA</name>
<keyword evidence="1" id="KW-1133">Transmembrane helix</keyword>